<dbReference type="AlphaFoldDB" id="A0AAV4ANJ7"/>
<comment type="caution">
    <text evidence="1">The sequence shown here is derived from an EMBL/GenBank/DDBJ whole genome shotgun (WGS) entry which is preliminary data.</text>
</comment>
<evidence type="ECO:0000313" key="1">
    <source>
        <dbReference type="EMBL" id="GFO07899.1"/>
    </source>
</evidence>
<gene>
    <name evidence="1" type="ORF">PoB_003440400</name>
</gene>
<proteinExistence type="predicted"/>
<dbReference type="EMBL" id="BLXT01003924">
    <property type="protein sequence ID" value="GFO07899.1"/>
    <property type="molecule type" value="Genomic_DNA"/>
</dbReference>
<protein>
    <submittedName>
        <fullName evidence="1">Uncharacterized protein</fullName>
    </submittedName>
</protein>
<reference evidence="1 2" key="1">
    <citation type="journal article" date="2021" name="Elife">
        <title>Chloroplast acquisition without the gene transfer in kleptoplastic sea slugs, Plakobranchus ocellatus.</title>
        <authorList>
            <person name="Maeda T."/>
            <person name="Takahashi S."/>
            <person name="Yoshida T."/>
            <person name="Shimamura S."/>
            <person name="Takaki Y."/>
            <person name="Nagai Y."/>
            <person name="Toyoda A."/>
            <person name="Suzuki Y."/>
            <person name="Arimoto A."/>
            <person name="Ishii H."/>
            <person name="Satoh N."/>
            <person name="Nishiyama T."/>
            <person name="Hasebe M."/>
            <person name="Maruyama T."/>
            <person name="Minagawa J."/>
            <person name="Obokata J."/>
            <person name="Shigenobu S."/>
        </authorList>
    </citation>
    <scope>NUCLEOTIDE SEQUENCE [LARGE SCALE GENOMIC DNA]</scope>
</reference>
<dbReference type="Proteomes" id="UP000735302">
    <property type="component" value="Unassembled WGS sequence"/>
</dbReference>
<accession>A0AAV4ANJ7</accession>
<keyword evidence="2" id="KW-1185">Reference proteome</keyword>
<name>A0AAV4ANJ7_9GAST</name>
<organism evidence="1 2">
    <name type="scientific">Plakobranchus ocellatus</name>
    <dbReference type="NCBI Taxonomy" id="259542"/>
    <lineage>
        <taxon>Eukaryota</taxon>
        <taxon>Metazoa</taxon>
        <taxon>Spiralia</taxon>
        <taxon>Lophotrochozoa</taxon>
        <taxon>Mollusca</taxon>
        <taxon>Gastropoda</taxon>
        <taxon>Heterobranchia</taxon>
        <taxon>Euthyneura</taxon>
        <taxon>Panpulmonata</taxon>
        <taxon>Sacoglossa</taxon>
        <taxon>Placobranchoidea</taxon>
        <taxon>Plakobranchidae</taxon>
        <taxon>Plakobranchus</taxon>
    </lineage>
</organism>
<sequence length="124" mass="13905">MLKRSSCVHSGWFRASFGLYSDSGWWSRASFGLYSHSGWWSRASFGLYSPFTVTVGGGPELVLAFTVTSVWWSRASFGLYSHSGWWSRASFALYTVGVGPELIRPCILQRSLARRKISLILKAL</sequence>
<evidence type="ECO:0000313" key="2">
    <source>
        <dbReference type="Proteomes" id="UP000735302"/>
    </source>
</evidence>